<reference evidence="4 5" key="1">
    <citation type="submission" date="2023-07" db="EMBL/GenBank/DDBJ databases">
        <title>Genomic Encyclopedia of Type Strains, Phase IV (KMG-IV): sequencing the most valuable type-strain genomes for metagenomic binning, comparative biology and taxonomic classification.</title>
        <authorList>
            <person name="Goeker M."/>
        </authorList>
    </citation>
    <scope>NUCLEOTIDE SEQUENCE [LARGE SCALE GENOMIC DNA]</scope>
    <source>
        <strain evidence="4 5">DSM 4006</strain>
    </source>
</reference>
<dbReference type="EMBL" id="JAUSTP010000065">
    <property type="protein sequence ID" value="MDQ0191623.1"/>
    <property type="molecule type" value="Genomic_DNA"/>
</dbReference>
<dbReference type="EMBL" id="JAUSTP010000017">
    <property type="protein sequence ID" value="MDQ0190370.1"/>
    <property type="molecule type" value="Genomic_DNA"/>
</dbReference>
<protein>
    <submittedName>
        <fullName evidence="4">Uncharacterized protein</fullName>
    </submittedName>
</protein>
<evidence type="ECO:0000313" key="2">
    <source>
        <dbReference type="EMBL" id="MDQ0190370.1"/>
    </source>
</evidence>
<gene>
    <name evidence="2" type="ORF">J2S03_002234</name>
    <name evidence="3" type="ORF">J2S03_003329</name>
    <name evidence="4" type="ORF">J2S03_003496</name>
</gene>
<name>A0ABT9XMV8_9BACL</name>
<organism evidence="4 5">
    <name type="scientific">Alicyclobacillus cycloheptanicus</name>
    <dbReference type="NCBI Taxonomy" id="1457"/>
    <lineage>
        <taxon>Bacteria</taxon>
        <taxon>Bacillati</taxon>
        <taxon>Bacillota</taxon>
        <taxon>Bacilli</taxon>
        <taxon>Bacillales</taxon>
        <taxon>Alicyclobacillaceae</taxon>
        <taxon>Alicyclobacillus</taxon>
    </lineage>
</organism>
<sequence>YGESDIIRPLSQMQNATNERENER</sequence>
<evidence type="ECO:0000256" key="1">
    <source>
        <dbReference type="SAM" id="MobiDB-lite"/>
    </source>
</evidence>
<feature type="non-terminal residue" evidence="4">
    <location>
        <position position="1"/>
    </location>
</feature>
<evidence type="ECO:0000313" key="3">
    <source>
        <dbReference type="EMBL" id="MDQ0191458.1"/>
    </source>
</evidence>
<evidence type="ECO:0000313" key="5">
    <source>
        <dbReference type="Proteomes" id="UP001232973"/>
    </source>
</evidence>
<accession>A0ABT9XMV8</accession>
<comment type="caution">
    <text evidence="4">The sequence shown here is derived from an EMBL/GenBank/DDBJ whole genome shotgun (WGS) entry which is preliminary data.</text>
</comment>
<keyword evidence="5" id="KW-1185">Reference proteome</keyword>
<proteinExistence type="predicted"/>
<dbReference type="Proteomes" id="UP001232973">
    <property type="component" value="Unassembled WGS sequence"/>
</dbReference>
<feature type="region of interest" description="Disordered" evidence="1">
    <location>
        <begin position="1"/>
        <end position="24"/>
    </location>
</feature>
<evidence type="ECO:0000313" key="4">
    <source>
        <dbReference type="EMBL" id="MDQ0191623.1"/>
    </source>
</evidence>
<dbReference type="EMBL" id="JAUSTP010000044">
    <property type="protein sequence ID" value="MDQ0191458.1"/>
    <property type="molecule type" value="Genomic_DNA"/>
</dbReference>